<name>A0A9P6B2D6_9AGAM</name>
<evidence type="ECO:0000256" key="1">
    <source>
        <dbReference type="SAM" id="MobiDB-lite"/>
    </source>
</evidence>
<gene>
    <name evidence="2" type="ORF">BS47DRAFT_1360267</name>
</gene>
<feature type="region of interest" description="Disordered" evidence="1">
    <location>
        <begin position="264"/>
        <end position="368"/>
    </location>
</feature>
<feature type="compositionally biased region" description="Basic residues" evidence="1">
    <location>
        <begin position="358"/>
        <end position="368"/>
    </location>
</feature>
<feature type="region of interest" description="Disordered" evidence="1">
    <location>
        <begin position="64"/>
        <end position="88"/>
    </location>
</feature>
<keyword evidence="3" id="KW-1185">Reference proteome</keyword>
<comment type="caution">
    <text evidence="2">The sequence shown here is derived from an EMBL/GenBank/DDBJ whole genome shotgun (WGS) entry which is preliminary data.</text>
</comment>
<protein>
    <submittedName>
        <fullName evidence="2">Uncharacterized protein</fullName>
    </submittedName>
</protein>
<evidence type="ECO:0000313" key="2">
    <source>
        <dbReference type="EMBL" id="KAF9516416.1"/>
    </source>
</evidence>
<feature type="compositionally biased region" description="Basic and acidic residues" evidence="1">
    <location>
        <begin position="186"/>
        <end position="217"/>
    </location>
</feature>
<feature type="region of interest" description="Disordered" evidence="1">
    <location>
        <begin position="156"/>
        <end position="231"/>
    </location>
</feature>
<proteinExistence type="predicted"/>
<feature type="region of interest" description="Disordered" evidence="1">
    <location>
        <begin position="100"/>
        <end position="138"/>
    </location>
</feature>
<evidence type="ECO:0000313" key="3">
    <source>
        <dbReference type="Proteomes" id="UP000886523"/>
    </source>
</evidence>
<accession>A0A9P6B2D6</accession>
<dbReference type="EMBL" id="MU128939">
    <property type="protein sequence ID" value="KAF9516416.1"/>
    <property type="molecule type" value="Genomic_DNA"/>
</dbReference>
<feature type="compositionally biased region" description="Polar residues" evidence="1">
    <location>
        <begin position="220"/>
        <end position="231"/>
    </location>
</feature>
<reference evidence="2" key="1">
    <citation type="journal article" date="2020" name="Nat. Commun.">
        <title>Large-scale genome sequencing of mycorrhizal fungi provides insights into the early evolution of symbiotic traits.</title>
        <authorList>
            <person name="Miyauchi S."/>
            <person name="Kiss E."/>
            <person name="Kuo A."/>
            <person name="Drula E."/>
            <person name="Kohler A."/>
            <person name="Sanchez-Garcia M."/>
            <person name="Morin E."/>
            <person name="Andreopoulos B."/>
            <person name="Barry K.W."/>
            <person name="Bonito G."/>
            <person name="Buee M."/>
            <person name="Carver A."/>
            <person name="Chen C."/>
            <person name="Cichocki N."/>
            <person name="Clum A."/>
            <person name="Culley D."/>
            <person name="Crous P.W."/>
            <person name="Fauchery L."/>
            <person name="Girlanda M."/>
            <person name="Hayes R.D."/>
            <person name="Keri Z."/>
            <person name="LaButti K."/>
            <person name="Lipzen A."/>
            <person name="Lombard V."/>
            <person name="Magnuson J."/>
            <person name="Maillard F."/>
            <person name="Murat C."/>
            <person name="Nolan M."/>
            <person name="Ohm R.A."/>
            <person name="Pangilinan J."/>
            <person name="Pereira M.F."/>
            <person name="Perotto S."/>
            <person name="Peter M."/>
            <person name="Pfister S."/>
            <person name="Riley R."/>
            <person name="Sitrit Y."/>
            <person name="Stielow J.B."/>
            <person name="Szollosi G."/>
            <person name="Zifcakova L."/>
            <person name="Stursova M."/>
            <person name="Spatafora J.W."/>
            <person name="Tedersoo L."/>
            <person name="Vaario L.M."/>
            <person name="Yamada A."/>
            <person name="Yan M."/>
            <person name="Wang P."/>
            <person name="Xu J."/>
            <person name="Bruns T."/>
            <person name="Baldrian P."/>
            <person name="Vilgalys R."/>
            <person name="Dunand C."/>
            <person name="Henrissat B."/>
            <person name="Grigoriev I.V."/>
            <person name="Hibbett D."/>
            <person name="Nagy L.G."/>
            <person name="Martin F.M."/>
        </authorList>
    </citation>
    <scope>NUCLEOTIDE SEQUENCE</scope>
    <source>
        <strain evidence="2">UP504</strain>
    </source>
</reference>
<dbReference type="AlphaFoldDB" id="A0A9P6B2D6"/>
<dbReference type="Proteomes" id="UP000886523">
    <property type="component" value="Unassembled WGS sequence"/>
</dbReference>
<sequence>MVAEIKYLPNKTTKRAIGVAWKGKRRPHTPPLRVCGQKVIAWSQALNDTPRNDEAQMATRELKMRQTKPRPTTPRQMNHAKRQYNTTGTREMGDALTEWPCEPHTRCSGPVKRNRPPPETITRRNPRRRRAERNPHEPHIRYGGCVVLYKLSPCHNQQNEDPRKEPPVEMTTPRETKTNNATRQNNECRTKTANDDPPNKTANEKARRKSTEPDEPHTAWFSSEPGTPTNLLIKTREREPRSETGPDHTPAAAGVWSSKISLPLNEYMPENPPTRLSPVRKTDGGRQPQPVQTTHNGEPPSPAPQMATNEPGEPPSEPPRQQCPVPHTPLSGGVWYRRLSCNRYRPRHPPPFENRPNPMKRRKAPHTR</sequence>
<organism evidence="2 3">
    <name type="scientific">Hydnum rufescens UP504</name>
    <dbReference type="NCBI Taxonomy" id="1448309"/>
    <lineage>
        <taxon>Eukaryota</taxon>
        <taxon>Fungi</taxon>
        <taxon>Dikarya</taxon>
        <taxon>Basidiomycota</taxon>
        <taxon>Agaricomycotina</taxon>
        <taxon>Agaricomycetes</taxon>
        <taxon>Cantharellales</taxon>
        <taxon>Hydnaceae</taxon>
        <taxon>Hydnum</taxon>
    </lineage>
</organism>
<feature type="compositionally biased region" description="Basic and acidic residues" evidence="1">
    <location>
        <begin position="158"/>
        <end position="177"/>
    </location>
</feature>